<dbReference type="EMBL" id="JBIMZQ010000026">
    <property type="protein sequence ID" value="KAL3663803.1"/>
    <property type="molecule type" value="Genomic_DNA"/>
</dbReference>
<dbReference type="Proteomes" id="UP001632037">
    <property type="component" value="Unassembled WGS sequence"/>
</dbReference>
<protein>
    <recommendedName>
        <fullName evidence="4">PiggyBac transposable element-derived protein 4 C-terminal zinc-ribbon domain-containing protein</fullName>
    </recommendedName>
</protein>
<accession>A0ABD3FAJ5</accession>
<evidence type="ECO:0008006" key="4">
    <source>
        <dbReference type="Google" id="ProtNLM"/>
    </source>
</evidence>
<feature type="compositionally biased region" description="Low complexity" evidence="1">
    <location>
        <begin position="108"/>
        <end position="121"/>
    </location>
</feature>
<dbReference type="AlphaFoldDB" id="A0ABD3FAJ5"/>
<evidence type="ECO:0000313" key="3">
    <source>
        <dbReference type="Proteomes" id="UP001632037"/>
    </source>
</evidence>
<keyword evidence="3" id="KW-1185">Reference proteome</keyword>
<evidence type="ECO:0000256" key="1">
    <source>
        <dbReference type="SAM" id="MobiDB-lite"/>
    </source>
</evidence>
<reference evidence="2 3" key="1">
    <citation type="submission" date="2024-09" db="EMBL/GenBank/DDBJ databases">
        <title>Genome sequencing and assembly of Phytophthora oleae, isolate VK10A, causative agent of rot of olive drupes.</title>
        <authorList>
            <person name="Conti Taguali S."/>
            <person name="Riolo M."/>
            <person name="La Spada F."/>
            <person name="Cacciola S.O."/>
            <person name="Dionisio G."/>
        </authorList>
    </citation>
    <scope>NUCLEOTIDE SEQUENCE [LARGE SCALE GENOMIC DNA]</scope>
    <source>
        <strain evidence="2 3">VK10A</strain>
    </source>
</reference>
<proteinExistence type="predicted"/>
<feature type="region of interest" description="Disordered" evidence="1">
    <location>
        <begin position="97"/>
        <end position="130"/>
    </location>
</feature>
<name>A0ABD3FAJ5_9STRA</name>
<sequence length="130" mass="14218">MLRHTWCARSNGGATKRRSPSGAAKACKVCAILHTGKRAPTSKFFCGDYNGSGTIFLCKAARYKVRDVAMTCWDIWHREWVNGNLMPVDTGRTIRIRRAAEAPPGTPSTPGTPATPGTSAPRTKRRRTTT</sequence>
<organism evidence="2 3">
    <name type="scientific">Phytophthora oleae</name>
    <dbReference type="NCBI Taxonomy" id="2107226"/>
    <lineage>
        <taxon>Eukaryota</taxon>
        <taxon>Sar</taxon>
        <taxon>Stramenopiles</taxon>
        <taxon>Oomycota</taxon>
        <taxon>Peronosporomycetes</taxon>
        <taxon>Peronosporales</taxon>
        <taxon>Peronosporaceae</taxon>
        <taxon>Phytophthora</taxon>
    </lineage>
</organism>
<evidence type="ECO:0000313" key="2">
    <source>
        <dbReference type="EMBL" id="KAL3663803.1"/>
    </source>
</evidence>
<gene>
    <name evidence="2" type="ORF">V7S43_011216</name>
</gene>
<comment type="caution">
    <text evidence="2">The sequence shown here is derived from an EMBL/GenBank/DDBJ whole genome shotgun (WGS) entry which is preliminary data.</text>
</comment>